<dbReference type="EMBL" id="FZNO01000030">
    <property type="protein sequence ID" value="SNR84194.1"/>
    <property type="molecule type" value="Genomic_DNA"/>
</dbReference>
<feature type="transmembrane region" description="Helical" evidence="1">
    <location>
        <begin position="21"/>
        <end position="46"/>
    </location>
</feature>
<evidence type="ECO:0000256" key="1">
    <source>
        <dbReference type="SAM" id="Phobius"/>
    </source>
</evidence>
<protein>
    <submittedName>
        <fullName evidence="2">Uncharacterized protein</fullName>
    </submittedName>
</protein>
<dbReference type="Proteomes" id="UP000198403">
    <property type="component" value="Unassembled WGS sequence"/>
</dbReference>
<gene>
    <name evidence="2" type="ORF">SAMN06272737_13024</name>
</gene>
<feature type="transmembrane region" description="Helical" evidence="1">
    <location>
        <begin position="52"/>
        <end position="78"/>
    </location>
</feature>
<keyword evidence="1" id="KW-0472">Membrane</keyword>
<proteinExistence type="predicted"/>
<keyword evidence="3" id="KW-1185">Reference proteome</keyword>
<reference evidence="2 3" key="1">
    <citation type="submission" date="2017-06" db="EMBL/GenBank/DDBJ databases">
        <authorList>
            <person name="Kim H.J."/>
            <person name="Triplett B.A."/>
        </authorList>
    </citation>
    <scope>NUCLEOTIDE SEQUENCE [LARGE SCALE GENOMIC DNA]</scope>
    <source>
        <strain evidence="2 3">DSM 44272</strain>
    </source>
</reference>
<accession>A0A238ZNB5</accession>
<dbReference type="AlphaFoldDB" id="A0A238ZNB5"/>
<keyword evidence="1" id="KW-0812">Transmembrane</keyword>
<evidence type="ECO:0000313" key="2">
    <source>
        <dbReference type="EMBL" id="SNR84194.1"/>
    </source>
</evidence>
<sequence>MPPAGEDPHTRTALAAHQAGALRWLGGGVIAVVLGVLLGMAAVTLAGTGRRVPLLGLVVIVLVLVGVVGVVAGAGALLRTYRWRRALATTPWQPGRLRIAGPAIIAFEPFGYDELDPHQERVRLRLLSTAVWRTRSIQALDGAEILAAPVGGSQWVLTADGLPTLFGARVSR</sequence>
<dbReference type="OrthoDB" id="5198436at2"/>
<organism evidence="2 3">
    <name type="scientific">Blastococcus mobilis</name>
    <dbReference type="NCBI Taxonomy" id="1938746"/>
    <lineage>
        <taxon>Bacteria</taxon>
        <taxon>Bacillati</taxon>
        <taxon>Actinomycetota</taxon>
        <taxon>Actinomycetes</taxon>
        <taxon>Geodermatophilales</taxon>
        <taxon>Geodermatophilaceae</taxon>
        <taxon>Blastococcus</taxon>
    </lineage>
</organism>
<dbReference type="RefSeq" id="WP_089338464.1">
    <property type="nucleotide sequence ID" value="NZ_FZNO01000030.1"/>
</dbReference>
<name>A0A238ZNB5_9ACTN</name>
<evidence type="ECO:0000313" key="3">
    <source>
        <dbReference type="Proteomes" id="UP000198403"/>
    </source>
</evidence>
<keyword evidence="1" id="KW-1133">Transmembrane helix</keyword>